<gene>
    <name evidence="1" type="ORF">GSOID_T00024376001</name>
</gene>
<proteinExistence type="predicted"/>
<dbReference type="EMBL" id="FN654501">
    <property type="protein sequence ID" value="CBY34356.1"/>
    <property type="molecule type" value="Genomic_DNA"/>
</dbReference>
<dbReference type="AlphaFoldDB" id="E4YFT2"/>
<dbReference type="Proteomes" id="UP000011014">
    <property type="component" value="Unassembled WGS sequence"/>
</dbReference>
<dbReference type="InterPro" id="IPR024072">
    <property type="entry name" value="DHFR-like_dom_sf"/>
</dbReference>
<organism evidence="1">
    <name type="scientific">Oikopleura dioica</name>
    <name type="common">Tunicate</name>
    <dbReference type="NCBI Taxonomy" id="34765"/>
    <lineage>
        <taxon>Eukaryota</taxon>
        <taxon>Metazoa</taxon>
        <taxon>Chordata</taxon>
        <taxon>Tunicata</taxon>
        <taxon>Appendicularia</taxon>
        <taxon>Copelata</taxon>
        <taxon>Oikopleuridae</taxon>
        <taxon>Oikopleura</taxon>
    </lineage>
</organism>
<reference evidence="1" key="1">
    <citation type="journal article" date="2010" name="Science">
        <title>Plasticity of animal genome architecture unmasked by rapid evolution of a pelagic tunicate.</title>
        <authorList>
            <person name="Denoeud F."/>
            <person name="Henriet S."/>
            <person name="Mungpakdee S."/>
            <person name="Aury J.M."/>
            <person name="Da Silva C."/>
            <person name="Brinkmann H."/>
            <person name="Mikhaleva J."/>
            <person name="Olsen L.C."/>
            <person name="Jubin C."/>
            <person name="Canestro C."/>
            <person name="Bouquet J.M."/>
            <person name="Danks G."/>
            <person name="Poulain J."/>
            <person name="Campsteijn C."/>
            <person name="Adamski M."/>
            <person name="Cross I."/>
            <person name="Yadetie F."/>
            <person name="Muffato M."/>
            <person name="Louis A."/>
            <person name="Butcher S."/>
            <person name="Tsagkogeorga G."/>
            <person name="Konrad A."/>
            <person name="Singh S."/>
            <person name="Jensen M.F."/>
            <person name="Cong E.H."/>
            <person name="Eikeseth-Otteraa H."/>
            <person name="Noel B."/>
            <person name="Anthouard V."/>
            <person name="Porcel B.M."/>
            <person name="Kachouri-Lafond R."/>
            <person name="Nishino A."/>
            <person name="Ugolini M."/>
            <person name="Chourrout P."/>
            <person name="Nishida H."/>
            <person name="Aasland R."/>
            <person name="Huzurbazar S."/>
            <person name="Westhof E."/>
            <person name="Delsuc F."/>
            <person name="Lehrach H."/>
            <person name="Reinhardt R."/>
            <person name="Weissenbach J."/>
            <person name="Roy S.W."/>
            <person name="Artiguenave F."/>
            <person name="Postlethwait J.H."/>
            <person name="Manak J.R."/>
            <person name="Thompson E.M."/>
            <person name="Jaillon O."/>
            <person name="Du Pasquier L."/>
            <person name="Boudinot P."/>
            <person name="Liberles D.A."/>
            <person name="Volff J.N."/>
            <person name="Philippe H."/>
            <person name="Lenhard B."/>
            <person name="Roest Crollius H."/>
            <person name="Wincker P."/>
            <person name="Chourrout D."/>
        </authorList>
    </citation>
    <scope>NUCLEOTIDE SEQUENCE [LARGE SCALE GENOMIC DNA]</scope>
</reference>
<evidence type="ECO:0008006" key="2">
    <source>
        <dbReference type="Google" id="ProtNLM"/>
    </source>
</evidence>
<evidence type="ECO:0000313" key="1">
    <source>
        <dbReference type="EMBL" id="CBY34356.1"/>
    </source>
</evidence>
<name>E4YFT2_OIKDI</name>
<dbReference type="SUPFAM" id="SSF53597">
    <property type="entry name" value="Dihydrofolate reductase-like"/>
    <property type="match status" value="1"/>
</dbReference>
<sequence>MISTIKKYAIFEKNPFRYLKRVFNECRTDGFHKAGGFHWAVISKSLKEKPEGADFLSADYNMKELDDWINSEEMRSKIGRVIILGGVPMYNLLMTLPFPSRYFMTVIDHDFIADRKIDQLDMSKWKRIETASVTDLPVLVGPQREVDQIRNMLINFSSLVFGSLSTLNTY</sequence>
<accession>E4YFT2</accession>
<dbReference type="Gene3D" id="3.40.430.10">
    <property type="entry name" value="Dihydrofolate Reductase, subunit A"/>
    <property type="match status" value="1"/>
</dbReference>
<protein>
    <recommendedName>
        <fullName evidence="2">Dihydrofolate reductase</fullName>
    </recommendedName>
</protein>